<evidence type="ECO:0008006" key="4">
    <source>
        <dbReference type="Google" id="ProtNLM"/>
    </source>
</evidence>
<dbReference type="EMBL" id="CP139487">
    <property type="protein sequence ID" value="WPU64480.1"/>
    <property type="molecule type" value="Genomic_DNA"/>
</dbReference>
<name>A0AAX4HMH3_9BACT</name>
<dbReference type="Proteomes" id="UP001324634">
    <property type="component" value="Chromosome"/>
</dbReference>
<evidence type="ECO:0000256" key="1">
    <source>
        <dbReference type="SAM" id="SignalP"/>
    </source>
</evidence>
<keyword evidence="3" id="KW-1185">Reference proteome</keyword>
<gene>
    <name evidence="2" type="ORF">SOO65_17435</name>
</gene>
<dbReference type="AlphaFoldDB" id="A0AAX4HMH3"/>
<feature type="chain" id="PRO_5043892707" description="Lipoprotein" evidence="1">
    <location>
        <begin position="17"/>
        <end position="176"/>
    </location>
</feature>
<reference evidence="2 3" key="1">
    <citation type="submission" date="2023-11" db="EMBL/GenBank/DDBJ databases">
        <title>Peredibacter starrii A3.12.</title>
        <authorList>
            <person name="Mitchell R.J."/>
        </authorList>
    </citation>
    <scope>NUCLEOTIDE SEQUENCE [LARGE SCALE GENOMIC DNA]</scope>
    <source>
        <strain evidence="2 3">A3.12</strain>
    </source>
</reference>
<feature type="signal peptide" evidence="1">
    <location>
        <begin position="1"/>
        <end position="16"/>
    </location>
</feature>
<proteinExistence type="predicted"/>
<sequence length="176" mass="20549">MKFFLMAMLVVMSGCAAYKNYNQSTKGQVVIRGGIYQKEAWDDLLVFQRMSWYHGVTLYYDALFYKADLNSPFAKWFSASEKEFFTKCESFLVTVGYSADPSKISHVNFREQMKLNGYDDVIINNFASYLRTHPSAAEWRFQNYKLMGFCKRSPSRLNTPNIAINFPSFRHLEIEL</sequence>
<dbReference type="KEGG" id="psti:SOO65_17435"/>
<dbReference type="RefSeq" id="WP_321393362.1">
    <property type="nucleotide sequence ID" value="NZ_CP139487.1"/>
</dbReference>
<dbReference type="PROSITE" id="PS51257">
    <property type="entry name" value="PROKAR_LIPOPROTEIN"/>
    <property type="match status" value="1"/>
</dbReference>
<accession>A0AAX4HMH3</accession>
<organism evidence="2 3">
    <name type="scientific">Peredibacter starrii</name>
    <dbReference type="NCBI Taxonomy" id="28202"/>
    <lineage>
        <taxon>Bacteria</taxon>
        <taxon>Pseudomonadati</taxon>
        <taxon>Bdellovibrionota</taxon>
        <taxon>Bacteriovoracia</taxon>
        <taxon>Bacteriovoracales</taxon>
        <taxon>Bacteriovoracaceae</taxon>
        <taxon>Peredibacter</taxon>
    </lineage>
</organism>
<evidence type="ECO:0000313" key="2">
    <source>
        <dbReference type="EMBL" id="WPU64480.1"/>
    </source>
</evidence>
<evidence type="ECO:0000313" key="3">
    <source>
        <dbReference type="Proteomes" id="UP001324634"/>
    </source>
</evidence>
<protein>
    <recommendedName>
        <fullName evidence="4">Lipoprotein</fullName>
    </recommendedName>
</protein>
<keyword evidence="1" id="KW-0732">Signal</keyword>